<sequence length="178" mass="18389">MSLLLVAALAAAAPHVGSAAEWLALPPADDFTIAWGEDRGGAKVIQRIRRGETLQSWSRMIMEQSFAGAGQTDAADAAGQIGAMWRSTCPGATLSAVVSTPGDPGPVARISGDCPLNAQTGRPESLFAAATRSGDTLYIARIAIRRKATGDDIGWADALLSGLTICAPNSPKAICQDQ</sequence>
<keyword evidence="1" id="KW-0732">Signal</keyword>
<comment type="caution">
    <text evidence="2">The sequence shown here is derived from an EMBL/GenBank/DDBJ whole genome shotgun (WGS) entry which is preliminary data.</text>
</comment>
<dbReference type="EMBL" id="QFNN01000096">
    <property type="protein sequence ID" value="PZO88266.1"/>
    <property type="molecule type" value="Genomic_DNA"/>
</dbReference>
<dbReference type="Proteomes" id="UP000249066">
    <property type="component" value="Unassembled WGS sequence"/>
</dbReference>
<feature type="signal peptide" evidence="1">
    <location>
        <begin position="1"/>
        <end position="19"/>
    </location>
</feature>
<feature type="chain" id="PRO_5016008351" description="DUF3617 domain-containing protein" evidence="1">
    <location>
        <begin position="20"/>
        <end position="178"/>
    </location>
</feature>
<dbReference type="AlphaFoldDB" id="A0A2W5A409"/>
<reference evidence="2 3" key="1">
    <citation type="submission" date="2017-08" db="EMBL/GenBank/DDBJ databases">
        <title>Infants hospitalized years apart are colonized by the same room-sourced microbial strains.</title>
        <authorList>
            <person name="Brooks B."/>
            <person name="Olm M.R."/>
            <person name="Firek B.A."/>
            <person name="Baker R."/>
            <person name="Thomas B.C."/>
            <person name="Morowitz M.J."/>
            <person name="Banfield J.F."/>
        </authorList>
    </citation>
    <scope>NUCLEOTIDE SEQUENCE [LARGE SCALE GENOMIC DNA]</scope>
    <source>
        <strain evidence="2">S2_018_000_R2_101</strain>
    </source>
</reference>
<proteinExistence type="predicted"/>
<accession>A0A2W5A409</accession>
<evidence type="ECO:0000256" key="1">
    <source>
        <dbReference type="SAM" id="SignalP"/>
    </source>
</evidence>
<organism evidence="2 3">
    <name type="scientific">Sphingomonas sanxanigenens</name>
    <dbReference type="NCBI Taxonomy" id="397260"/>
    <lineage>
        <taxon>Bacteria</taxon>
        <taxon>Pseudomonadati</taxon>
        <taxon>Pseudomonadota</taxon>
        <taxon>Alphaproteobacteria</taxon>
        <taxon>Sphingomonadales</taxon>
        <taxon>Sphingomonadaceae</taxon>
        <taxon>Sphingomonas</taxon>
    </lineage>
</organism>
<name>A0A2W5A409_9SPHN</name>
<evidence type="ECO:0000313" key="3">
    <source>
        <dbReference type="Proteomes" id="UP000249066"/>
    </source>
</evidence>
<evidence type="ECO:0008006" key="4">
    <source>
        <dbReference type="Google" id="ProtNLM"/>
    </source>
</evidence>
<evidence type="ECO:0000313" key="2">
    <source>
        <dbReference type="EMBL" id="PZO88266.1"/>
    </source>
</evidence>
<protein>
    <recommendedName>
        <fullName evidence="4">DUF3617 domain-containing protein</fullName>
    </recommendedName>
</protein>
<gene>
    <name evidence="2" type="ORF">DI623_13020</name>
</gene>